<dbReference type="EMBL" id="CP002382">
    <property type="protein sequence ID" value="AEP10613.1"/>
    <property type="molecule type" value="Genomic_DNA"/>
</dbReference>
<dbReference type="InterPro" id="IPR004410">
    <property type="entry name" value="Malonyl_CoA-ACP_transAc_FabD"/>
</dbReference>
<evidence type="ECO:0000313" key="9">
    <source>
        <dbReference type="EMBL" id="AEP10613.1"/>
    </source>
</evidence>
<dbReference type="SUPFAM" id="SSF55048">
    <property type="entry name" value="Probable ACP-binding domain of malonyl-CoA ACP transacylase"/>
    <property type="match status" value="1"/>
</dbReference>
<dbReference type="KEGG" id="mai:MICA_2310"/>
<dbReference type="PANTHER" id="PTHR42681">
    <property type="entry name" value="MALONYL-COA-ACYL CARRIER PROTEIN TRANSACYLASE, MITOCHONDRIAL"/>
    <property type="match status" value="1"/>
</dbReference>
<dbReference type="PIRSF" id="PIRSF000446">
    <property type="entry name" value="Mct"/>
    <property type="match status" value="1"/>
</dbReference>
<dbReference type="AlphaFoldDB" id="G2KT69"/>
<feature type="domain" description="Malonyl-CoA:ACP transacylase (MAT)" evidence="8">
    <location>
        <begin position="6"/>
        <end position="305"/>
    </location>
</feature>
<comment type="catalytic activity">
    <reaction evidence="5 6">
        <text>holo-[ACP] + malonyl-CoA = malonyl-[ACP] + CoA</text>
        <dbReference type="Rhea" id="RHEA:41792"/>
        <dbReference type="Rhea" id="RHEA-COMP:9623"/>
        <dbReference type="Rhea" id="RHEA-COMP:9685"/>
        <dbReference type="ChEBI" id="CHEBI:57287"/>
        <dbReference type="ChEBI" id="CHEBI:57384"/>
        <dbReference type="ChEBI" id="CHEBI:64479"/>
        <dbReference type="ChEBI" id="CHEBI:78449"/>
        <dbReference type="EC" id="2.3.1.39"/>
    </reaction>
</comment>
<sequence>MTRAFVFPGQGSQFPGMGKDLAEAFPDAKLVFEEVDDALSQKLSKIIFEGPDSDLNLTENTQPALMAVSMAVMAVLTKQGGIDLKSVCSHVAGHSLGEYSALTAAGALKLSDTARLLKLRGQSMQKAVPVGQGAMAAILGLEFDDVMAIASEVSGNEVCEAANDNAPGQVVISGHKGAVEAAIALATSRGAKRALALPVSAPFHCRLMQPAAEAMQAALAETTVNAPVVPVIANVTASPVTDPAEITRLLVEQITGRVRWRESVQWMKANGVTEATEIGAGKVLAGLIKRIEGDIACTSVGTPEQVEALITQLK</sequence>
<dbReference type="Gene3D" id="3.40.366.10">
    <property type="entry name" value="Malonyl-Coenzyme A Acyl Carrier Protein, domain 2"/>
    <property type="match status" value="1"/>
</dbReference>
<dbReference type="InterPro" id="IPR024925">
    <property type="entry name" value="Malonyl_CoA-ACP_transAc"/>
</dbReference>
<dbReference type="GO" id="GO:0006633">
    <property type="term" value="P:fatty acid biosynthetic process"/>
    <property type="evidence" value="ECO:0007669"/>
    <property type="project" value="TreeGrafter"/>
</dbReference>
<dbReference type="InterPro" id="IPR014043">
    <property type="entry name" value="Acyl_transferase_dom"/>
</dbReference>
<evidence type="ECO:0000256" key="5">
    <source>
        <dbReference type="ARBA" id="ARBA00048462"/>
    </source>
</evidence>
<dbReference type="Proteomes" id="UP000009286">
    <property type="component" value="Chromosome"/>
</dbReference>
<evidence type="ECO:0000256" key="6">
    <source>
        <dbReference type="PIRNR" id="PIRNR000446"/>
    </source>
</evidence>
<dbReference type="STRING" id="856793.MICA_2310"/>
<dbReference type="GO" id="GO:0004314">
    <property type="term" value="F:[acyl-carrier-protein] S-malonyltransferase activity"/>
    <property type="evidence" value="ECO:0007669"/>
    <property type="project" value="UniProtKB-EC"/>
</dbReference>
<dbReference type="OrthoDB" id="9808564at2"/>
<dbReference type="InterPro" id="IPR001227">
    <property type="entry name" value="Ac_transferase_dom_sf"/>
</dbReference>
<reference evidence="9 10" key="1">
    <citation type="journal article" date="2011" name="BMC Genomics">
        <title>Genomic insights into an obligate epibiotic bacterial predator: Micavibrio aeruginosavorus ARL-13.</title>
        <authorList>
            <person name="Wang Z."/>
            <person name="Kadouri D."/>
            <person name="Wu M."/>
        </authorList>
    </citation>
    <scope>NUCLEOTIDE SEQUENCE [LARGE SCALE GENOMIC DNA]</scope>
    <source>
        <strain evidence="9 10">ARL-13</strain>
    </source>
</reference>
<evidence type="ECO:0000256" key="2">
    <source>
        <dbReference type="ARBA" id="ARBA00018953"/>
    </source>
</evidence>
<dbReference type="InterPro" id="IPR016035">
    <property type="entry name" value="Acyl_Trfase/lysoPLipase"/>
</dbReference>
<evidence type="ECO:0000256" key="4">
    <source>
        <dbReference type="ARBA" id="ARBA00023315"/>
    </source>
</evidence>
<proteinExistence type="inferred from homology"/>
<dbReference type="HOGENOM" id="CLU_030558_0_1_5"/>
<dbReference type="Pfam" id="PF00698">
    <property type="entry name" value="Acyl_transf_1"/>
    <property type="match status" value="1"/>
</dbReference>
<dbReference type="InterPro" id="IPR050858">
    <property type="entry name" value="Mal-CoA-ACP_Trans/PKS_FabD"/>
</dbReference>
<dbReference type="InterPro" id="IPR016036">
    <property type="entry name" value="Malonyl_transacylase_ACP-bd"/>
</dbReference>
<dbReference type="Gene3D" id="3.30.70.250">
    <property type="entry name" value="Malonyl-CoA ACP transacylase, ACP-binding"/>
    <property type="match status" value="1"/>
</dbReference>
<keyword evidence="4 6" id="KW-0012">Acyltransferase</keyword>
<dbReference type="FunFam" id="3.30.70.250:FF:000001">
    <property type="entry name" value="Malonyl CoA-acyl carrier protein transacylase"/>
    <property type="match status" value="1"/>
</dbReference>
<dbReference type="eggNOG" id="COG0331">
    <property type="taxonomic scope" value="Bacteria"/>
</dbReference>
<evidence type="ECO:0000256" key="7">
    <source>
        <dbReference type="PIRSR" id="PIRSR000446-1"/>
    </source>
</evidence>
<dbReference type="GO" id="GO:0005829">
    <property type="term" value="C:cytosol"/>
    <property type="evidence" value="ECO:0007669"/>
    <property type="project" value="TreeGrafter"/>
</dbReference>
<dbReference type="NCBIfam" id="TIGR00128">
    <property type="entry name" value="fabD"/>
    <property type="match status" value="1"/>
</dbReference>
<dbReference type="PANTHER" id="PTHR42681:SF1">
    <property type="entry name" value="MALONYL-COA-ACYL CARRIER PROTEIN TRANSACYLASE, MITOCHONDRIAL"/>
    <property type="match status" value="1"/>
</dbReference>
<dbReference type="EC" id="2.3.1.39" evidence="1 6"/>
<dbReference type="RefSeq" id="WP_014103836.1">
    <property type="nucleotide sequence ID" value="NC_016026.1"/>
</dbReference>
<keyword evidence="3 6" id="KW-0808">Transferase</keyword>
<dbReference type="SMART" id="SM00827">
    <property type="entry name" value="PKS_AT"/>
    <property type="match status" value="1"/>
</dbReference>
<organism evidence="9 10">
    <name type="scientific">Micavibrio aeruginosavorus (strain ARL-13)</name>
    <dbReference type="NCBI Taxonomy" id="856793"/>
    <lineage>
        <taxon>Bacteria</taxon>
        <taxon>Pseudomonadati</taxon>
        <taxon>Bdellovibrionota</taxon>
        <taxon>Bdellovibrionia</taxon>
        <taxon>Bdellovibrionales</taxon>
        <taxon>Pseudobdellovibrionaceae</taxon>
        <taxon>Micavibrio</taxon>
    </lineage>
</organism>
<accession>G2KT69</accession>
<dbReference type="SUPFAM" id="SSF52151">
    <property type="entry name" value="FabD/lysophospholipase-like"/>
    <property type="match status" value="1"/>
</dbReference>
<comment type="similarity">
    <text evidence="6">Belongs to the fabD family.</text>
</comment>
<evidence type="ECO:0000259" key="8">
    <source>
        <dbReference type="SMART" id="SM00827"/>
    </source>
</evidence>
<evidence type="ECO:0000256" key="3">
    <source>
        <dbReference type="ARBA" id="ARBA00022679"/>
    </source>
</evidence>
<feature type="active site" evidence="7">
    <location>
        <position position="95"/>
    </location>
</feature>
<gene>
    <name evidence="9" type="primary">fabD</name>
    <name evidence="9" type="ordered locus">MICA_2310</name>
</gene>
<feature type="active site" evidence="7">
    <location>
        <position position="204"/>
    </location>
</feature>
<evidence type="ECO:0000256" key="1">
    <source>
        <dbReference type="ARBA" id="ARBA00013258"/>
    </source>
</evidence>
<protein>
    <recommendedName>
        <fullName evidence="2 6">Malonyl CoA-acyl carrier protein transacylase</fullName>
        <ecNumber evidence="1 6">2.3.1.39</ecNumber>
    </recommendedName>
</protein>
<evidence type="ECO:0000313" key="10">
    <source>
        <dbReference type="Proteomes" id="UP000009286"/>
    </source>
</evidence>
<name>G2KT69_MICAA</name>
<keyword evidence="10" id="KW-1185">Reference proteome</keyword>